<feature type="domain" description="ABC transmembrane type-1" evidence="6">
    <location>
        <begin position="26"/>
        <end position="222"/>
    </location>
</feature>
<evidence type="ECO:0000256" key="3">
    <source>
        <dbReference type="ARBA" id="ARBA00022989"/>
    </source>
</evidence>
<dbReference type="CDD" id="cd06261">
    <property type="entry name" value="TM_PBP2"/>
    <property type="match status" value="1"/>
</dbReference>
<organism evidence="7 8">
    <name type="scientific">Desulfosudis oleivorans (strain DSM 6200 / JCM 39069 / Hxd3)</name>
    <name type="common">Desulfococcus oleovorans</name>
    <dbReference type="NCBI Taxonomy" id="96561"/>
    <lineage>
        <taxon>Bacteria</taxon>
        <taxon>Pseudomonadati</taxon>
        <taxon>Thermodesulfobacteriota</taxon>
        <taxon>Desulfobacteria</taxon>
        <taxon>Desulfobacterales</taxon>
        <taxon>Desulfosudaceae</taxon>
        <taxon>Desulfosudis</taxon>
    </lineage>
</organism>
<name>A8ZWV2_DESOH</name>
<feature type="transmembrane region" description="Helical" evidence="5">
    <location>
        <begin position="64"/>
        <end position="85"/>
    </location>
</feature>
<feature type="transmembrane region" description="Helical" evidence="5">
    <location>
        <begin position="201"/>
        <end position="225"/>
    </location>
</feature>
<dbReference type="HOGENOM" id="CLU_016047_14_2_7"/>
<feature type="transmembrane region" description="Helical" evidence="5">
    <location>
        <begin position="97"/>
        <end position="121"/>
    </location>
</feature>
<dbReference type="AlphaFoldDB" id="A8ZWV2"/>
<protein>
    <submittedName>
        <fullName evidence="7">Binding-protein-dependent transport systems inner membrane component</fullName>
    </submittedName>
</protein>
<dbReference type="InterPro" id="IPR000515">
    <property type="entry name" value="MetI-like"/>
</dbReference>
<feature type="transmembrane region" description="Helical" evidence="5">
    <location>
        <begin position="30"/>
        <end position="52"/>
    </location>
</feature>
<keyword evidence="2 5" id="KW-0812">Transmembrane</keyword>
<keyword evidence="4 5" id="KW-0472">Membrane</keyword>
<evidence type="ECO:0000256" key="2">
    <source>
        <dbReference type="ARBA" id="ARBA00022692"/>
    </source>
</evidence>
<dbReference type="PROSITE" id="PS50928">
    <property type="entry name" value="ABC_TM1"/>
    <property type="match status" value="1"/>
</dbReference>
<comment type="subcellular location">
    <subcellularLocation>
        <location evidence="1">Cell membrane</location>
        <topology evidence="1">Multi-pass membrane protein</topology>
    </subcellularLocation>
</comment>
<evidence type="ECO:0000259" key="6">
    <source>
        <dbReference type="PROSITE" id="PS50928"/>
    </source>
</evidence>
<dbReference type="Proteomes" id="UP000008561">
    <property type="component" value="Chromosome"/>
</dbReference>
<dbReference type="InterPro" id="IPR035906">
    <property type="entry name" value="MetI-like_sf"/>
</dbReference>
<accession>A8ZWV2</accession>
<dbReference type="GO" id="GO:0005886">
    <property type="term" value="C:plasma membrane"/>
    <property type="evidence" value="ECO:0007669"/>
    <property type="project" value="UniProtKB-SubCell"/>
</dbReference>
<dbReference type="EMBL" id="CP000859">
    <property type="protein sequence ID" value="ABW68433.1"/>
    <property type="molecule type" value="Genomic_DNA"/>
</dbReference>
<keyword evidence="3 5" id="KW-1133">Transmembrane helix</keyword>
<dbReference type="GO" id="GO:0055085">
    <property type="term" value="P:transmembrane transport"/>
    <property type="evidence" value="ECO:0007669"/>
    <property type="project" value="InterPro"/>
</dbReference>
<dbReference type="eggNOG" id="COG4662">
    <property type="taxonomic scope" value="Bacteria"/>
</dbReference>
<dbReference type="NCBIfam" id="NF038017">
    <property type="entry name" value="ABC_perm1"/>
    <property type="match status" value="1"/>
</dbReference>
<dbReference type="Gene3D" id="1.10.3720.10">
    <property type="entry name" value="MetI-like"/>
    <property type="match status" value="1"/>
</dbReference>
<evidence type="ECO:0000256" key="1">
    <source>
        <dbReference type="ARBA" id="ARBA00004651"/>
    </source>
</evidence>
<dbReference type="OrthoDB" id="9781724at2"/>
<sequence>MDFLFSGLIKALVLLATGDAQTYSAVFVTLRVTTASMAVSLVVGIPLGFLLGYHEFPGKNQVRIVVDTLLSLPTVFVGLLVYALISSRGPLGGLGLLFTLPGIAIGQAILALPIVISLVATATQATDKNLRVTLVSLGAGPKNLLLTSLWETRHGIVSAGLVAYGRVMTEVGISLMVGGNIKWYTRTITTAIALETNKGQFAMGIALGLVLLLIAFFVTLGVTLLRRRS</sequence>
<evidence type="ECO:0000256" key="5">
    <source>
        <dbReference type="SAM" id="Phobius"/>
    </source>
</evidence>
<evidence type="ECO:0000313" key="8">
    <source>
        <dbReference type="Proteomes" id="UP000008561"/>
    </source>
</evidence>
<proteinExistence type="predicted"/>
<evidence type="ECO:0000256" key="4">
    <source>
        <dbReference type="ARBA" id="ARBA00023136"/>
    </source>
</evidence>
<evidence type="ECO:0000313" key="7">
    <source>
        <dbReference type="EMBL" id="ABW68433.1"/>
    </source>
</evidence>
<dbReference type="InterPro" id="IPR049783">
    <property type="entry name" value="ABC_perm_TupB-like"/>
</dbReference>
<reference evidence="7 8" key="1">
    <citation type="submission" date="2007-10" db="EMBL/GenBank/DDBJ databases">
        <title>Complete sequence of Desulfococcus oleovorans Hxd3.</title>
        <authorList>
            <consortium name="US DOE Joint Genome Institute"/>
            <person name="Copeland A."/>
            <person name="Lucas S."/>
            <person name="Lapidus A."/>
            <person name="Barry K."/>
            <person name="Glavina del Rio T."/>
            <person name="Dalin E."/>
            <person name="Tice H."/>
            <person name="Pitluck S."/>
            <person name="Kiss H."/>
            <person name="Brettin T."/>
            <person name="Bruce D."/>
            <person name="Detter J.C."/>
            <person name="Han C."/>
            <person name="Schmutz J."/>
            <person name="Larimer F."/>
            <person name="Land M."/>
            <person name="Hauser L."/>
            <person name="Kyrpides N."/>
            <person name="Kim E."/>
            <person name="Wawrik B."/>
            <person name="Richardson P."/>
        </authorList>
    </citation>
    <scope>NUCLEOTIDE SEQUENCE [LARGE SCALE GENOMIC DNA]</scope>
    <source>
        <strain evidence="8">DSM 6200 / JCM 39069 / Hxd3</strain>
    </source>
</reference>
<dbReference type="KEGG" id="dol:Dole_2630"/>
<dbReference type="PANTHER" id="PTHR43632:SF1">
    <property type="entry name" value="PERMEASE COMPONENT OF TUNGSTATE ABC TRANSPORTER"/>
    <property type="match status" value="1"/>
</dbReference>
<dbReference type="RefSeq" id="WP_012176045.1">
    <property type="nucleotide sequence ID" value="NC_009943.1"/>
</dbReference>
<dbReference type="STRING" id="96561.Dole_2630"/>
<dbReference type="PANTHER" id="PTHR43632">
    <property type="entry name" value="PERMEASE COMPONENT OF TUNGSTATE ABC TRANSPORTER"/>
    <property type="match status" value="1"/>
</dbReference>
<gene>
    <name evidence="7" type="ordered locus">Dole_2630</name>
</gene>
<keyword evidence="8" id="KW-1185">Reference proteome</keyword>
<dbReference type="SUPFAM" id="SSF161098">
    <property type="entry name" value="MetI-like"/>
    <property type="match status" value="1"/>
</dbReference>